<evidence type="ECO:0000313" key="2">
    <source>
        <dbReference type="Proteomes" id="UP000276133"/>
    </source>
</evidence>
<organism evidence="1 2">
    <name type="scientific">Brachionus plicatilis</name>
    <name type="common">Marine rotifer</name>
    <name type="synonym">Brachionus muelleri</name>
    <dbReference type="NCBI Taxonomy" id="10195"/>
    <lineage>
        <taxon>Eukaryota</taxon>
        <taxon>Metazoa</taxon>
        <taxon>Spiralia</taxon>
        <taxon>Gnathifera</taxon>
        <taxon>Rotifera</taxon>
        <taxon>Eurotatoria</taxon>
        <taxon>Monogononta</taxon>
        <taxon>Pseudotrocha</taxon>
        <taxon>Ploima</taxon>
        <taxon>Brachionidae</taxon>
        <taxon>Brachionus</taxon>
    </lineage>
</organism>
<comment type="caution">
    <text evidence="1">The sequence shown here is derived from an EMBL/GenBank/DDBJ whole genome shotgun (WGS) entry which is preliminary data.</text>
</comment>
<reference evidence="1 2" key="1">
    <citation type="journal article" date="2018" name="Sci. Rep.">
        <title>Genomic signatures of local adaptation to the degree of environmental predictability in rotifers.</title>
        <authorList>
            <person name="Franch-Gras L."/>
            <person name="Hahn C."/>
            <person name="Garcia-Roger E.M."/>
            <person name="Carmona M.J."/>
            <person name="Serra M."/>
            <person name="Gomez A."/>
        </authorList>
    </citation>
    <scope>NUCLEOTIDE SEQUENCE [LARGE SCALE GENOMIC DNA]</scope>
    <source>
        <strain evidence="1">HYR1</strain>
    </source>
</reference>
<dbReference type="OrthoDB" id="4843387at2759"/>
<gene>
    <name evidence="1" type="ORF">BpHYR1_026227</name>
</gene>
<dbReference type="Proteomes" id="UP000276133">
    <property type="component" value="Unassembled WGS sequence"/>
</dbReference>
<dbReference type="EMBL" id="REGN01000333">
    <property type="protein sequence ID" value="RNA42655.1"/>
    <property type="molecule type" value="Genomic_DNA"/>
</dbReference>
<keyword evidence="2" id="KW-1185">Reference proteome</keyword>
<sequence>MANLGLLKDWTKTEGEIAVLVGVSQKCVNTNKRNFQVTSMVNNYGNCGRRPKLSNRDVSTLDKWGRVLAKKGIESYSAVKKPLQSVSDRTKWCKWCKERRNWTDKDWG</sequence>
<dbReference type="AlphaFoldDB" id="A0A3M7T3X8"/>
<name>A0A3M7T3X8_BRAPC</name>
<protein>
    <submittedName>
        <fullName evidence="1">Uncharacterized protein</fullName>
    </submittedName>
</protein>
<accession>A0A3M7T3X8</accession>
<proteinExistence type="predicted"/>
<evidence type="ECO:0000313" key="1">
    <source>
        <dbReference type="EMBL" id="RNA42655.1"/>
    </source>
</evidence>